<dbReference type="EnsemblMetazoa" id="Aqu2.1.09778_001">
    <property type="protein sequence ID" value="Aqu2.1.09778_001"/>
    <property type="gene ID" value="Aqu2.1.09778"/>
</dbReference>
<sequence>MILKVCSETPDSAPVLLILSKRLVEDCLRELMGVAPRGDSEGEVKGRGGSGGSLLAETGVEGTTLGLPKLGQSMSGSFPDLDSISEGLAQSERKEEKHVTRNWSNLELSHLELELLDPGRS</sequence>
<accession>A0A1X7T5M1</accession>
<dbReference type="AlphaFoldDB" id="A0A1X7T5M1"/>
<feature type="region of interest" description="Disordered" evidence="1">
    <location>
        <begin position="36"/>
        <end position="101"/>
    </location>
</feature>
<evidence type="ECO:0000256" key="1">
    <source>
        <dbReference type="SAM" id="MobiDB-lite"/>
    </source>
</evidence>
<organism evidence="2">
    <name type="scientific">Amphimedon queenslandica</name>
    <name type="common">Sponge</name>
    <dbReference type="NCBI Taxonomy" id="400682"/>
    <lineage>
        <taxon>Eukaryota</taxon>
        <taxon>Metazoa</taxon>
        <taxon>Porifera</taxon>
        <taxon>Demospongiae</taxon>
        <taxon>Heteroscleromorpha</taxon>
        <taxon>Haplosclerida</taxon>
        <taxon>Niphatidae</taxon>
        <taxon>Amphimedon</taxon>
    </lineage>
</organism>
<proteinExistence type="predicted"/>
<reference evidence="2" key="1">
    <citation type="submission" date="2017-05" db="UniProtKB">
        <authorList>
            <consortium name="EnsemblMetazoa"/>
        </authorList>
    </citation>
    <scope>IDENTIFICATION</scope>
</reference>
<evidence type="ECO:0000313" key="2">
    <source>
        <dbReference type="EnsemblMetazoa" id="Aqu2.1.09778_001"/>
    </source>
</evidence>
<protein>
    <submittedName>
        <fullName evidence="2">Uncharacterized protein</fullName>
    </submittedName>
</protein>
<dbReference type="InParanoid" id="A0A1X7T5M1"/>
<name>A0A1X7T5M1_AMPQE</name>